<sequence>MAITGRIVNVPIDVNETGSMLPNNSENGRAIHVLFKQRIIYKTSYLQCLVKKADLILWLQYLLNTELYKFYNINVDMGALDALCECLKQPTEDDSDHFEQELDDIRDPYKVALVMSLGQQTMIIADNQTLVMAPGEGERPLNIMGDPHAEELAFPRIYLG</sequence>
<gene>
    <name evidence="1" type="ORF">IscW_ISCW001064</name>
</gene>
<dbReference type="InParanoid" id="B7P496"/>
<keyword evidence="3" id="KW-1185">Reference proteome</keyword>
<proteinExistence type="predicted"/>
<accession>B7P496</accession>
<dbReference type="VEuPathDB" id="VectorBase:ISCI001064"/>
<dbReference type="AlphaFoldDB" id="B7P496"/>
<evidence type="ECO:0000313" key="2">
    <source>
        <dbReference type="EnsemblMetazoa" id="ISCW001064-PA"/>
    </source>
</evidence>
<evidence type="ECO:0000313" key="1">
    <source>
        <dbReference type="EMBL" id="EEC01418.1"/>
    </source>
</evidence>
<dbReference type="EnsemblMetazoa" id="ISCW001064-RA">
    <property type="protein sequence ID" value="ISCW001064-PA"/>
    <property type="gene ID" value="ISCW001064"/>
</dbReference>
<dbReference type="VEuPathDB" id="VectorBase:ISCW001064"/>
<dbReference type="PaxDb" id="6945-B7P496"/>
<organism>
    <name type="scientific">Ixodes scapularis</name>
    <name type="common">Black-legged tick</name>
    <name type="synonym">Deer tick</name>
    <dbReference type="NCBI Taxonomy" id="6945"/>
    <lineage>
        <taxon>Eukaryota</taxon>
        <taxon>Metazoa</taxon>
        <taxon>Ecdysozoa</taxon>
        <taxon>Arthropoda</taxon>
        <taxon>Chelicerata</taxon>
        <taxon>Arachnida</taxon>
        <taxon>Acari</taxon>
        <taxon>Parasitiformes</taxon>
        <taxon>Ixodida</taxon>
        <taxon>Ixodoidea</taxon>
        <taxon>Ixodidae</taxon>
        <taxon>Ixodinae</taxon>
        <taxon>Ixodes</taxon>
    </lineage>
</organism>
<evidence type="ECO:0000313" key="3">
    <source>
        <dbReference type="Proteomes" id="UP000001555"/>
    </source>
</evidence>
<dbReference type="EMBL" id="ABJB010788417">
    <property type="status" value="NOT_ANNOTATED_CDS"/>
    <property type="molecule type" value="Genomic_DNA"/>
</dbReference>
<reference evidence="2" key="2">
    <citation type="submission" date="2020-05" db="UniProtKB">
        <authorList>
            <consortium name="EnsemblMetazoa"/>
        </authorList>
    </citation>
    <scope>IDENTIFICATION</scope>
    <source>
        <strain evidence="2">wikel</strain>
    </source>
</reference>
<dbReference type="Proteomes" id="UP000001555">
    <property type="component" value="Unassembled WGS sequence"/>
</dbReference>
<dbReference type="EMBL" id="DS634450">
    <property type="protein sequence ID" value="EEC01418.1"/>
    <property type="molecule type" value="Genomic_DNA"/>
</dbReference>
<reference evidence="1 3" key="1">
    <citation type="submission" date="2008-03" db="EMBL/GenBank/DDBJ databases">
        <title>Annotation of Ixodes scapularis.</title>
        <authorList>
            <consortium name="Ixodes scapularis Genome Project Consortium"/>
            <person name="Caler E."/>
            <person name="Hannick L.I."/>
            <person name="Bidwell S."/>
            <person name="Joardar V."/>
            <person name="Thiagarajan M."/>
            <person name="Amedeo P."/>
            <person name="Galinsky K.J."/>
            <person name="Schobel S."/>
            <person name="Inman J."/>
            <person name="Hostetler J."/>
            <person name="Miller J."/>
            <person name="Hammond M."/>
            <person name="Megy K."/>
            <person name="Lawson D."/>
            <person name="Kodira C."/>
            <person name="Sutton G."/>
            <person name="Meyer J."/>
            <person name="Hill C.A."/>
            <person name="Birren B."/>
            <person name="Nene V."/>
            <person name="Collins F."/>
            <person name="Alarcon-Chaidez F."/>
            <person name="Wikel S."/>
            <person name="Strausberg R."/>
        </authorList>
    </citation>
    <scope>NUCLEOTIDE SEQUENCE [LARGE SCALE GENOMIC DNA]</scope>
    <source>
        <strain evidence="3">Wikel</strain>
        <strain evidence="1">Wikel colony</strain>
    </source>
</reference>
<protein>
    <submittedName>
        <fullName evidence="1 2">Uncharacterized protein</fullName>
    </submittedName>
</protein>
<dbReference type="HOGENOM" id="CLU_1654052_0_0_1"/>
<name>B7P496_IXOSC</name>
<dbReference type="OrthoDB" id="6141723at2759"/>
<dbReference type="STRING" id="6945.B7P496"/>
<dbReference type="VEuPathDB" id="VectorBase:ISCP_031287"/>